<organism evidence="8 9">
    <name type="scientific">Aquisphaera giovannonii</name>
    <dbReference type="NCBI Taxonomy" id="406548"/>
    <lineage>
        <taxon>Bacteria</taxon>
        <taxon>Pseudomonadati</taxon>
        <taxon>Planctomycetota</taxon>
        <taxon>Planctomycetia</taxon>
        <taxon>Isosphaerales</taxon>
        <taxon>Isosphaeraceae</taxon>
        <taxon>Aquisphaera</taxon>
    </lineage>
</organism>
<dbReference type="GO" id="GO:0015562">
    <property type="term" value="F:efflux transmembrane transporter activity"/>
    <property type="evidence" value="ECO:0007669"/>
    <property type="project" value="InterPro"/>
</dbReference>
<comment type="subcellular location">
    <subcellularLocation>
        <location evidence="1">Cell outer membrane</location>
    </subcellularLocation>
</comment>
<evidence type="ECO:0000256" key="2">
    <source>
        <dbReference type="ARBA" id="ARBA00022452"/>
    </source>
</evidence>
<proteinExistence type="predicted"/>
<keyword evidence="7" id="KW-0732">Signal</keyword>
<accession>A0A5B9W2I5</accession>
<keyword evidence="9" id="KW-1185">Reference proteome</keyword>
<evidence type="ECO:0000256" key="5">
    <source>
        <dbReference type="ARBA" id="ARBA00023237"/>
    </source>
</evidence>
<feature type="compositionally biased region" description="Pro residues" evidence="6">
    <location>
        <begin position="93"/>
        <end position="103"/>
    </location>
</feature>
<sequence precursor="true">MRHRCARILFAGAALLTWPGTSASAAAAGMMDAADGASPPASAGVDGARIDDMPSTVSPAIARFLRENGDRPIPAVPAARPPSAVAPGSGRPPIGPSPGPPSPLAVRPDIPQPPSGGGASPGLPPQPSPPQDNRPFANSPFVTPAPPGGDALAAAGLELKAAPFEPTDLRFPINLAAALRLSDARPLIVAAAQAGVWTAEADLMRAKVLWVPSALFGVDYTRHDGGGPDFNKGVMTAASVNYFMGGGGLGLYVNVTDAVFEPLVARQALNAAHWDVQASKNDALFQAADAYFRVHQYRGMYAGALYTVEYGRLLIDKIQALSRELVPLDEVDRARNMVADLEQRAVLARQEWRVASADLTQVLRLDPRAVLEPQEHDHAQITIIDPGRTLDDLMPIALANRPELSSRRASLLAAEARIRREKMRPLLPLLTVNGFQHPGFTMQGGVFGLGPNSSLNQFVGRNDVTLGVFWQLEGLGIGNLARIKQQRGLESDSIIRLRRQQDLVAADVTRALARVQSAAARVLQADRALRTGIVTFIGHLEGLGQTRRLENVLILTFRPQEAVYSLDMLNVAFNEYFTTVAEYNRAQFDLFHALGYPARELSQLRPVGTPLPVDTERPVYLPGVGVGPPPATR</sequence>
<evidence type="ECO:0000256" key="3">
    <source>
        <dbReference type="ARBA" id="ARBA00022692"/>
    </source>
</evidence>
<feature type="compositionally biased region" description="Pro residues" evidence="6">
    <location>
        <begin position="122"/>
        <end position="132"/>
    </location>
</feature>
<keyword evidence="4" id="KW-0472">Membrane</keyword>
<dbReference type="AlphaFoldDB" id="A0A5B9W2I5"/>
<reference evidence="8 9" key="1">
    <citation type="submission" date="2019-08" db="EMBL/GenBank/DDBJ databases">
        <title>Deep-cultivation of Planctomycetes and their phenomic and genomic characterization uncovers novel biology.</title>
        <authorList>
            <person name="Wiegand S."/>
            <person name="Jogler M."/>
            <person name="Boedeker C."/>
            <person name="Pinto D."/>
            <person name="Vollmers J."/>
            <person name="Rivas-Marin E."/>
            <person name="Kohn T."/>
            <person name="Peeters S.H."/>
            <person name="Heuer A."/>
            <person name="Rast P."/>
            <person name="Oberbeckmann S."/>
            <person name="Bunk B."/>
            <person name="Jeske O."/>
            <person name="Meyerdierks A."/>
            <person name="Storesund J.E."/>
            <person name="Kallscheuer N."/>
            <person name="Luecker S."/>
            <person name="Lage O.M."/>
            <person name="Pohl T."/>
            <person name="Merkel B.J."/>
            <person name="Hornburger P."/>
            <person name="Mueller R.-W."/>
            <person name="Bruemmer F."/>
            <person name="Labrenz M."/>
            <person name="Spormann A.M."/>
            <person name="Op den Camp H."/>
            <person name="Overmann J."/>
            <person name="Amann R."/>
            <person name="Jetten M.S.M."/>
            <person name="Mascher T."/>
            <person name="Medema M.H."/>
            <person name="Devos D.P."/>
            <person name="Kaster A.-K."/>
            <person name="Ovreas L."/>
            <person name="Rohde M."/>
            <person name="Galperin M.Y."/>
            <person name="Jogler C."/>
        </authorList>
    </citation>
    <scope>NUCLEOTIDE SEQUENCE [LARGE SCALE GENOMIC DNA]</scope>
    <source>
        <strain evidence="8 9">OJF2</strain>
    </source>
</reference>
<evidence type="ECO:0000256" key="4">
    <source>
        <dbReference type="ARBA" id="ARBA00023136"/>
    </source>
</evidence>
<feature type="compositionally biased region" description="Low complexity" evidence="6">
    <location>
        <begin position="71"/>
        <end position="92"/>
    </location>
</feature>
<dbReference type="PANTHER" id="PTHR30026">
    <property type="entry name" value="OUTER MEMBRANE PROTEIN TOLC"/>
    <property type="match status" value="1"/>
</dbReference>
<evidence type="ECO:0000256" key="1">
    <source>
        <dbReference type="ARBA" id="ARBA00004442"/>
    </source>
</evidence>
<feature type="region of interest" description="Disordered" evidence="6">
    <location>
        <begin position="71"/>
        <end position="149"/>
    </location>
</feature>
<keyword evidence="5" id="KW-0998">Cell outer membrane</keyword>
<dbReference type="GO" id="GO:0009279">
    <property type="term" value="C:cell outer membrane"/>
    <property type="evidence" value="ECO:0007669"/>
    <property type="project" value="UniProtKB-SubCell"/>
</dbReference>
<protein>
    <submittedName>
        <fullName evidence="8">Outer membrane efflux protein</fullName>
    </submittedName>
</protein>
<evidence type="ECO:0000256" key="7">
    <source>
        <dbReference type="SAM" id="SignalP"/>
    </source>
</evidence>
<name>A0A5B9W2I5_9BACT</name>
<gene>
    <name evidence="8" type="ORF">OJF2_30380</name>
</gene>
<dbReference type="PANTHER" id="PTHR30026:SF20">
    <property type="entry name" value="OUTER MEMBRANE PROTEIN TOLC"/>
    <property type="match status" value="1"/>
</dbReference>
<feature type="signal peptide" evidence="7">
    <location>
        <begin position="1"/>
        <end position="27"/>
    </location>
</feature>
<dbReference type="Gene3D" id="1.20.1600.10">
    <property type="entry name" value="Outer membrane efflux proteins (OEP)"/>
    <property type="match status" value="1"/>
</dbReference>
<dbReference type="GO" id="GO:0015288">
    <property type="term" value="F:porin activity"/>
    <property type="evidence" value="ECO:0007669"/>
    <property type="project" value="TreeGrafter"/>
</dbReference>
<dbReference type="GO" id="GO:1990281">
    <property type="term" value="C:efflux pump complex"/>
    <property type="evidence" value="ECO:0007669"/>
    <property type="project" value="TreeGrafter"/>
</dbReference>
<evidence type="ECO:0000313" key="8">
    <source>
        <dbReference type="EMBL" id="QEH34499.1"/>
    </source>
</evidence>
<dbReference type="EMBL" id="CP042997">
    <property type="protein sequence ID" value="QEH34499.1"/>
    <property type="molecule type" value="Genomic_DNA"/>
</dbReference>
<keyword evidence="3" id="KW-0812">Transmembrane</keyword>
<dbReference type="OrthoDB" id="266724at2"/>
<dbReference type="RefSeq" id="WP_148594415.1">
    <property type="nucleotide sequence ID" value="NZ_CP042997.1"/>
</dbReference>
<evidence type="ECO:0000313" key="9">
    <source>
        <dbReference type="Proteomes" id="UP000324233"/>
    </source>
</evidence>
<dbReference type="SUPFAM" id="SSF56954">
    <property type="entry name" value="Outer membrane efflux proteins (OEP)"/>
    <property type="match status" value="1"/>
</dbReference>
<keyword evidence="2" id="KW-1134">Transmembrane beta strand</keyword>
<dbReference type="KEGG" id="agv:OJF2_30380"/>
<dbReference type="InterPro" id="IPR051906">
    <property type="entry name" value="TolC-like"/>
</dbReference>
<dbReference type="Proteomes" id="UP000324233">
    <property type="component" value="Chromosome"/>
</dbReference>
<evidence type="ECO:0000256" key="6">
    <source>
        <dbReference type="SAM" id="MobiDB-lite"/>
    </source>
</evidence>
<feature type="chain" id="PRO_5022945427" evidence="7">
    <location>
        <begin position="28"/>
        <end position="633"/>
    </location>
</feature>